<proteinExistence type="predicted"/>
<dbReference type="EMBL" id="OZ034813">
    <property type="protein sequence ID" value="CAL1356441.1"/>
    <property type="molecule type" value="Genomic_DNA"/>
</dbReference>
<keyword evidence="3" id="KW-1185">Reference proteome</keyword>
<reference evidence="2 3" key="1">
    <citation type="submission" date="2024-04" db="EMBL/GenBank/DDBJ databases">
        <authorList>
            <person name="Fracassetti M."/>
        </authorList>
    </citation>
    <scope>NUCLEOTIDE SEQUENCE [LARGE SCALE GENOMIC DNA]</scope>
</reference>
<name>A0AAV2CJS0_9ROSI</name>
<evidence type="ECO:0000256" key="1">
    <source>
        <dbReference type="SAM" id="MobiDB-lite"/>
    </source>
</evidence>
<dbReference type="Proteomes" id="UP001497516">
    <property type="component" value="Chromosome 1"/>
</dbReference>
<protein>
    <submittedName>
        <fullName evidence="2">Uncharacterized protein</fullName>
    </submittedName>
</protein>
<accession>A0AAV2CJS0</accession>
<feature type="region of interest" description="Disordered" evidence="1">
    <location>
        <begin position="1"/>
        <end position="41"/>
    </location>
</feature>
<evidence type="ECO:0000313" key="2">
    <source>
        <dbReference type="EMBL" id="CAL1356441.1"/>
    </source>
</evidence>
<dbReference type="AlphaFoldDB" id="A0AAV2CJS0"/>
<sequence>MPPSPGDQIVSVGGSQGAPFHLPIAHPPSDQQLPLNRTPPPQLTRGSQWLFLQLVLHVHIHRRYSGFVGAGVGSEQRRVRQFGIPAVAMAVAVATSSPEHDYTERCF</sequence>
<evidence type="ECO:0000313" key="3">
    <source>
        <dbReference type="Proteomes" id="UP001497516"/>
    </source>
</evidence>
<organism evidence="2 3">
    <name type="scientific">Linum trigynum</name>
    <dbReference type="NCBI Taxonomy" id="586398"/>
    <lineage>
        <taxon>Eukaryota</taxon>
        <taxon>Viridiplantae</taxon>
        <taxon>Streptophyta</taxon>
        <taxon>Embryophyta</taxon>
        <taxon>Tracheophyta</taxon>
        <taxon>Spermatophyta</taxon>
        <taxon>Magnoliopsida</taxon>
        <taxon>eudicotyledons</taxon>
        <taxon>Gunneridae</taxon>
        <taxon>Pentapetalae</taxon>
        <taxon>rosids</taxon>
        <taxon>fabids</taxon>
        <taxon>Malpighiales</taxon>
        <taxon>Linaceae</taxon>
        <taxon>Linum</taxon>
    </lineage>
</organism>
<gene>
    <name evidence="2" type="ORF">LTRI10_LOCUS4146</name>
</gene>